<feature type="region of interest" description="Disordered" evidence="1">
    <location>
        <begin position="125"/>
        <end position="213"/>
    </location>
</feature>
<organism evidence="2 3">
    <name type="scientific">Gossypium australe</name>
    <dbReference type="NCBI Taxonomy" id="47621"/>
    <lineage>
        <taxon>Eukaryota</taxon>
        <taxon>Viridiplantae</taxon>
        <taxon>Streptophyta</taxon>
        <taxon>Embryophyta</taxon>
        <taxon>Tracheophyta</taxon>
        <taxon>Spermatophyta</taxon>
        <taxon>Magnoliopsida</taxon>
        <taxon>eudicotyledons</taxon>
        <taxon>Gunneridae</taxon>
        <taxon>Pentapetalae</taxon>
        <taxon>rosids</taxon>
        <taxon>malvids</taxon>
        <taxon>Malvales</taxon>
        <taxon>Malvaceae</taxon>
        <taxon>Malvoideae</taxon>
        <taxon>Gossypium</taxon>
    </lineage>
</organism>
<dbReference type="AlphaFoldDB" id="A0A5B6WL73"/>
<feature type="compositionally biased region" description="Low complexity" evidence="1">
    <location>
        <begin position="125"/>
        <end position="143"/>
    </location>
</feature>
<feature type="compositionally biased region" description="Pro residues" evidence="1">
    <location>
        <begin position="74"/>
        <end position="83"/>
    </location>
</feature>
<accession>A0A5B6WL73</accession>
<sequence>MSGRKKSSAATTENDAVDQLLQAAQDEMLLELSVDSHMSRVAPDYLNPDLRRRFQALRSRPSSSHSQQKKQSSAPPPSSPKPQPEQKEDEEKKDRKSKVVVSDNVDEELKAVLGDDLSARFAALKASLSSSSSNPTAATSISTNEVRIGLEKSDGEDDEEGEVERVIQWAKDAARLDPSPASDEDDDDLIGSDSDDKDTDYDDDPKHKKKESKLSTLDAVNTFSRVVHYQPDYSNKCSHNGTMHDHTSRFYLSSCLLRHSLAHRMVVYAFKKQGMTQNFWHCNKLISAMQMLKFRAGHIDNDLLIASYT</sequence>
<reference evidence="3" key="1">
    <citation type="journal article" date="2019" name="Plant Biotechnol. J.">
        <title>Genome sequencing of the Australian wild diploid species Gossypium australe highlights disease resistance and delayed gland morphogenesis.</title>
        <authorList>
            <person name="Cai Y."/>
            <person name="Cai X."/>
            <person name="Wang Q."/>
            <person name="Wang P."/>
            <person name="Zhang Y."/>
            <person name="Cai C."/>
            <person name="Xu Y."/>
            <person name="Wang K."/>
            <person name="Zhou Z."/>
            <person name="Wang C."/>
            <person name="Geng S."/>
            <person name="Li B."/>
            <person name="Dong Q."/>
            <person name="Hou Y."/>
            <person name="Wang H."/>
            <person name="Ai P."/>
            <person name="Liu Z."/>
            <person name="Yi F."/>
            <person name="Sun M."/>
            <person name="An G."/>
            <person name="Cheng J."/>
            <person name="Zhang Y."/>
            <person name="Shi Q."/>
            <person name="Xie Y."/>
            <person name="Shi X."/>
            <person name="Chang Y."/>
            <person name="Huang F."/>
            <person name="Chen Y."/>
            <person name="Hong S."/>
            <person name="Mi L."/>
            <person name="Sun Q."/>
            <person name="Zhang L."/>
            <person name="Zhou B."/>
            <person name="Peng R."/>
            <person name="Zhang X."/>
            <person name="Liu F."/>
        </authorList>
    </citation>
    <scope>NUCLEOTIDE SEQUENCE [LARGE SCALE GENOMIC DNA]</scope>
    <source>
        <strain evidence="3">cv. PA1801</strain>
    </source>
</reference>
<comment type="caution">
    <text evidence="2">The sequence shown here is derived from an EMBL/GenBank/DDBJ whole genome shotgun (WGS) entry which is preliminary data.</text>
</comment>
<feature type="compositionally biased region" description="Acidic residues" evidence="1">
    <location>
        <begin position="182"/>
        <end position="203"/>
    </location>
</feature>
<proteinExistence type="predicted"/>
<keyword evidence="3" id="KW-1185">Reference proteome</keyword>
<feature type="region of interest" description="Disordered" evidence="1">
    <location>
        <begin position="34"/>
        <end position="109"/>
    </location>
</feature>
<evidence type="ECO:0000256" key="1">
    <source>
        <dbReference type="SAM" id="MobiDB-lite"/>
    </source>
</evidence>
<dbReference type="OrthoDB" id="1935019at2759"/>
<feature type="compositionally biased region" description="Low complexity" evidence="1">
    <location>
        <begin position="59"/>
        <end position="73"/>
    </location>
</feature>
<evidence type="ECO:0000313" key="3">
    <source>
        <dbReference type="Proteomes" id="UP000325315"/>
    </source>
</evidence>
<name>A0A5B6WL73_9ROSI</name>
<dbReference type="EMBL" id="SMMG02000002">
    <property type="protein sequence ID" value="KAA3482631.1"/>
    <property type="molecule type" value="Genomic_DNA"/>
</dbReference>
<dbReference type="Proteomes" id="UP000325315">
    <property type="component" value="Unassembled WGS sequence"/>
</dbReference>
<evidence type="ECO:0000313" key="2">
    <source>
        <dbReference type="EMBL" id="KAA3482631.1"/>
    </source>
</evidence>
<protein>
    <submittedName>
        <fullName evidence="2">46 kDa FK506-binding nuclear protein</fullName>
    </submittedName>
</protein>
<gene>
    <name evidence="2" type="ORF">EPI10_004858</name>
</gene>
<feature type="compositionally biased region" description="Basic and acidic residues" evidence="1">
    <location>
        <begin position="84"/>
        <end position="94"/>
    </location>
</feature>